<dbReference type="Proteomes" id="UP000002630">
    <property type="component" value="Linkage Group LG24"/>
</dbReference>
<evidence type="ECO:0000313" key="3">
    <source>
        <dbReference type="EMBL" id="CBJ25883.1"/>
    </source>
</evidence>
<organism evidence="3 4">
    <name type="scientific">Ectocarpus siliculosus</name>
    <name type="common">Brown alga</name>
    <name type="synonym">Conferva siliculosa</name>
    <dbReference type="NCBI Taxonomy" id="2880"/>
    <lineage>
        <taxon>Eukaryota</taxon>
        <taxon>Sar</taxon>
        <taxon>Stramenopiles</taxon>
        <taxon>Ochrophyta</taxon>
        <taxon>PX clade</taxon>
        <taxon>Phaeophyceae</taxon>
        <taxon>Ectocarpales</taxon>
        <taxon>Ectocarpaceae</taxon>
        <taxon>Ectocarpus</taxon>
    </lineage>
</organism>
<dbReference type="OMA" id="THMSYED"/>
<evidence type="ECO:0000313" key="4">
    <source>
        <dbReference type="Proteomes" id="UP000002630"/>
    </source>
</evidence>
<feature type="coiled-coil region" evidence="1">
    <location>
        <begin position="172"/>
        <end position="259"/>
    </location>
</feature>
<keyword evidence="4" id="KW-1185">Reference proteome</keyword>
<evidence type="ECO:0000256" key="2">
    <source>
        <dbReference type="SAM" id="MobiDB-lite"/>
    </source>
</evidence>
<feature type="compositionally biased region" description="Basic and acidic residues" evidence="2">
    <location>
        <begin position="540"/>
        <end position="556"/>
    </location>
</feature>
<sequence>MFSFGQHVRAHVNSIEERQRRTLSDVSNSAGNANNESSGRAARQPQQQQQGKNNPTLETQEAFLQAAMPPATHMSYEDFELKRRQQYFELQRRQQELESLVKLLQEQNHQLRRENDRTLEIEELQREQRSESTQVALGPDSTEVASLRSEVATARGEASKATASAATASRAAASAEAAAAEWRAELNVLRKQQAGSTSEWKREAAVLEHRVAAWRRHAQEQERQVKALREQAVPFEDRVEELEKELSESRRVLKRSDSAASISTALSAVSSSTSNDGGEGEGESEHESEVEEDVTDTDKHKDKLVETMTLLKDAEKAIRMARGELVGKSERCKQQVGEDAVSFCEANITNATGGLDHQPGCSAPATGVECGKARPLVSGLEEGAGEGSAMEAMATTADKSGGEGEGEGQDMSAKVAKMQAELDGLHAVLDNLSAERAAAALGGAVAGREREANGVDLSGKIEAMQAELDKVLLILRREGVSGERDAALEDPGPGGGAAQGAFNDRPTKGYARETATGSGKQKQSQGEVKVLRSCHKRRDQVRPERREGRGESEERISMAAHFGYPSCIYQPFL</sequence>
<dbReference type="OrthoDB" id="10441997at2759"/>
<feature type="region of interest" description="Disordered" evidence="2">
    <location>
        <begin position="263"/>
        <end position="301"/>
    </location>
</feature>
<feature type="coiled-coil region" evidence="1">
    <location>
        <begin position="87"/>
        <end position="121"/>
    </location>
</feature>
<feature type="region of interest" description="Disordered" evidence="2">
    <location>
        <begin position="13"/>
        <end position="54"/>
    </location>
</feature>
<proteinExistence type="predicted"/>
<feature type="region of interest" description="Disordered" evidence="2">
    <location>
        <begin position="125"/>
        <end position="144"/>
    </location>
</feature>
<feature type="compositionally biased region" description="Low complexity" evidence="2">
    <location>
        <begin position="27"/>
        <end position="50"/>
    </location>
</feature>
<feature type="compositionally biased region" description="Acidic residues" evidence="2">
    <location>
        <begin position="278"/>
        <end position="295"/>
    </location>
</feature>
<feature type="compositionally biased region" description="Polar residues" evidence="2">
    <location>
        <begin position="515"/>
        <end position="526"/>
    </location>
</feature>
<dbReference type="InParanoid" id="D7FMI6"/>
<name>D7FMI6_ECTSI</name>
<gene>
    <name evidence="3" type="ORF">Esi_0017_0039</name>
</gene>
<feature type="compositionally biased region" description="Low complexity" evidence="2">
    <location>
        <begin position="263"/>
        <end position="276"/>
    </location>
</feature>
<feature type="compositionally biased region" description="Basic and acidic residues" evidence="2">
    <location>
        <begin position="14"/>
        <end position="23"/>
    </location>
</feature>
<accession>D7FMI6</accession>
<evidence type="ECO:0000256" key="1">
    <source>
        <dbReference type="SAM" id="Coils"/>
    </source>
</evidence>
<protein>
    <submittedName>
        <fullName evidence="3">Uncharacterized protein</fullName>
    </submittedName>
</protein>
<dbReference type="AlphaFoldDB" id="D7FMI6"/>
<reference evidence="3 4" key="1">
    <citation type="journal article" date="2010" name="Nature">
        <title>The Ectocarpus genome and the independent evolution of multicellularity in brown algae.</title>
        <authorList>
            <person name="Cock J.M."/>
            <person name="Sterck L."/>
            <person name="Rouze P."/>
            <person name="Scornet D."/>
            <person name="Allen A.E."/>
            <person name="Amoutzias G."/>
            <person name="Anthouard V."/>
            <person name="Artiguenave F."/>
            <person name="Aury J.M."/>
            <person name="Badger J.H."/>
            <person name="Beszteri B."/>
            <person name="Billiau K."/>
            <person name="Bonnet E."/>
            <person name="Bothwell J.H."/>
            <person name="Bowler C."/>
            <person name="Boyen C."/>
            <person name="Brownlee C."/>
            <person name="Carrano C.J."/>
            <person name="Charrier B."/>
            <person name="Cho G.Y."/>
            <person name="Coelho S.M."/>
            <person name="Collen J."/>
            <person name="Corre E."/>
            <person name="Da Silva C."/>
            <person name="Delage L."/>
            <person name="Delaroque N."/>
            <person name="Dittami S.M."/>
            <person name="Doulbeau S."/>
            <person name="Elias M."/>
            <person name="Farnham G."/>
            <person name="Gachon C.M."/>
            <person name="Gschloessl B."/>
            <person name="Heesch S."/>
            <person name="Jabbari K."/>
            <person name="Jubin C."/>
            <person name="Kawai H."/>
            <person name="Kimura K."/>
            <person name="Kloareg B."/>
            <person name="Kupper F.C."/>
            <person name="Lang D."/>
            <person name="Le Bail A."/>
            <person name="Leblanc C."/>
            <person name="Lerouge P."/>
            <person name="Lohr M."/>
            <person name="Lopez P.J."/>
            <person name="Martens C."/>
            <person name="Maumus F."/>
            <person name="Michel G."/>
            <person name="Miranda-Saavedra D."/>
            <person name="Morales J."/>
            <person name="Moreau H."/>
            <person name="Motomura T."/>
            <person name="Nagasato C."/>
            <person name="Napoli C.A."/>
            <person name="Nelson D.R."/>
            <person name="Nyvall-Collen P."/>
            <person name="Peters A.F."/>
            <person name="Pommier C."/>
            <person name="Potin P."/>
            <person name="Poulain J."/>
            <person name="Quesneville H."/>
            <person name="Read B."/>
            <person name="Rensing S.A."/>
            <person name="Ritter A."/>
            <person name="Rousvoal S."/>
            <person name="Samanta M."/>
            <person name="Samson G."/>
            <person name="Schroeder D.C."/>
            <person name="Segurens B."/>
            <person name="Strittmatter M."/>
            <person name="Tonon T."/>
            <person name="Tregear J.W."/>
            <person name="Valentin K."/>
            <person name="von Dassow P."/>
            <person name="Yamagishi T."/>
            <person name="Van de Peer Y."/>
            <person name="Wincker P."/>
        </authorList>
    </citation>
    <scope>NUCLEOTIDE SEQUENCE [LARGE SCALE GENOMIC DNA]</scope>
    <source>
        <strain evidence="4">Ec32 / CCAP1310/4</strain>
    </source>
</reference>
<dbReference type="EMBL" id="FN648214">
    <property type="protein sequence ID" value="CBJ25883.1"/>
    <property type="molecule type" value="Genomic_DNA"/>
</dbReference>
<keyword evidence="1" id="KW-0175">Coiled coil</keyword>
<dbReference type="EMBL" id="FN649749">
    <property type="protein sequence ID" value="CBJ25883.1"/>
    <property type="molecule type" value="Genomic_DNA"/>
</dbReference>
<feature type="region of interest" description="Disordered" evidence="2">
    <location>
        <begin position="484"/>
        <end position="556"/>
    </location>
</feature>